<sequence length="56" mass="5779">MKLRPRPSGLLGTDGGDSTGMRYEWTLCGTRAEDAKAACPACGGQMNGSEVTGSDD</sequence>
<dbReference type="Proteomes" id="UP001253439">
    <property type="component" value="Unassembled WGS sequence"/>
</dbReference>
<comment type="caution">
    <text evidence="1">The sequence shown here is derived from an EMBL/GenBank/DDBJ whole genome shotgun (WGS) entry which is preliminary data.</text>
</comment>
<dbReference type="RefSeq" id="WP_310897132.1">
    <property type="nucleotide sequence ID" value="NZ_JAMQOM010000006.1"/>
</dbReference>
<reference evidence="1 2" key="1">
    <citation type="submission" date="2022-06" db="EMBL/GenBank/DDBJ databases">
        <title>Haloarcula sp. a new haloarchaeum isolate from saline soil.</title>
        <authorList>
            <person name="Strakova D."/>
            <person name="Galisteo C."/>
            <person name="Sanchez-Porro C."/>
            <person name="Ventosa A."/>
        </authorList>
    </citation>
    <scope>NUCLEOTIDE SEQUENCE [LARGE SCALE GENOMIC DNA]</scope>
    <source>
        <strain evidence="1 2">S1AR25-5A</strain>
    </source>
</reference>
<accession>A0AAE4F1D0</accession>
<dbReference type="AlphaFoldDB" id="A0AAE4F1D0"/>
<evidence type="ECO:0000313" key="2">
    <source>
        <dbReference type="Proteomes" id="UP001253439"/>
    </source>
</evidence>
<name>A0AAE4F1D0_9EURY</name>
<dbReference type="EMBL" id="JAMQOM010000006">
    <property type="protein sequence ID" value="MDS0222511.1"/>
    <property type="molecule type" value="Genomic_DNA"/>
</dbReference>
<protein>
    <submittedName>
        <fullName evidence="1">Uncharacterized protein</fullName>
    </submittedName>
</protein>
<evidence type="ECO:0000313" key="1">
    <source>
        <dbReference type="EMBL" id="MDS0222511.1"/>
    </source>
</evidence>
<gene>
    <name evidence="1" type="ORF">NDI54_14295</name>
</gene>
<organism evidence="1 2">
    <name type="scientific">Haloarcula terrestris</name>
    <dbReference type="NCBI Taxonomy" id="2950533"/>
    <lineage>
        <taxon>Archaea</taxon>
        <taxon>Methanobacteriati</taxon>
        <taxon>Methanobacteriota</taxon>
        <taxon>Stenosarchaea group</taxon>
        <taxon>Halobacteria</taxon>
        <taxon>Halobacteriales</taxon>
        <taxon>Haloarculaceae</taxon>
        <taxon>Haloarcula</taxon>
    </lineage>
</organism>
<proteinExistence type="predicted"/>
<keyword evidence="2" id="KW-1185">Reference proteome</keyword>